<comment type="caution">
    <text evidence="15">The sequence shown here is derived from an EMBL/GenBank/DDBJ whole genome shotgun (WGS) entry which is preliminary data.</text>
</comment>
<dbReference type="SMART" id="SM00389">
    <property type="entry name" value="HOX"/>
    <property type="match status" value="1"/>
</dbReference>
<dbReference type="CDD" id="cd00086">
    <property type="entry name" value="homeodomain"/>
    <property type="match status" value="1"/>
</dbReference>
<feature type="region of interest" description="Disordered" evidence="12">
    <location>
        <begin position="1"/>
        <end position="61"/>
    </location>
</feature>
<evidence type="ECO:0000256" key="3">
    <source>
        <dbReference type="ARBA" id="ARBA00023015"/>
    </source>
</evidence>
<dbReference type="PANTHER" id="PTHR45654:SF69">
    <property type="entry name" value="HOMEOBOX-LEUCINE ZIPPER PROTEIN ANTHOCYANINLESS 2-LIKE"/>
    <property type="match status" value="1"/>
</dbReference>
<dbReference type="Pfam" id="PF00046">
    <property type="entry name" value="Homeodomain"/>
    <property type="match status" value="1"/>
</dbReference>
<evidence type="ECO:0000256" key="2">
    <source>
        <dbReference type="ARBA" id="ARBA00006789"/>
    </source>
</evidence>
<dbReference type="SMART" id="SM00234">
    <property type="entry name" value="START"/>
    <property type="match status" value="1"/>
</dbReference>
<dbReference type="InterPro" id="IPR042160">
    <property type="entry name" value="HD-Zip_IV"/>
</dbReference>
<gene>
    <name evidence="15" type="ORF">RND71_040597</name>
</gene>
<reference evidence="15" key="1">
    <citation type="submission" date="2023-12" db="EMBL/GenBank/DDBJ databases">
        <title>Genome assembly of Anisodus tanguticus.</title>
        <authorList>
            <person name="Wang Y.-J."/>
        </authorList>
    </citation>
    <scope>NUCLEOTIDE SEQUENCE</scope>
    <source>
        <strain evidence="15">KB-2021</strain>
        <tissue evidence="15">Leaf</tissue>
    </source>
</reference>
<name>A0AAE1QT78_9SOLA</name>
<evidence type="ECO:0000256" key="4">
    <source>
        <dbReference type="ARBA" id="ARBA00023054"/>
    </source>
</evidence>
<dbReference type="GO" id="GO:0005634">
    <property type="term" value="C:nucleus"/>
    <property type="evidence" value="ECO:0007669"/>
    <property type="project" value="UniProtKB-SubCell"/>
</dbReference>
<keyword evidence="7" id="KW-0804">Transcription</keyword>
<evidence type="ECO:0000256" key="11">
    <source>
        <dbReference type="SAM" id="Coils"/>
    </source>
</evidence>
<dbReference type="GO" id="GO:0003677">
    <property type="term" value="F:DNA binding"/>
    <property type="evidence" value="ECO:0007669"/>
    <property type="project" value="UniProtKB-UniRule"/>
</dbReference>
<keyword evidence="6 9" id="KW-0371">Homeobox</keyword>
<comment type="similarity">
    <text evidence="2">Belongs to the HD-ZIP homeobox family. Class IV subfamily.</text>
</comment>
<feature type="domain" description="Homeobox" evidence="13">
    <location>
        <begin position="52"/>
        <end position="112"/>
    </location>
</feature>
<feature type="DNA-binding region" description="Homeobox" evidence="9">
    <location>
        <begin position="54"/>
        <end position="113"/>
    </location>
</feature>
<keyword evidence="16" id="KW-1185">Reference proteome</keyword>
<evidence type="ECO:0000256" key="5">
    <source>
        <dbReference type="ARBA" id="ARBA00023125"/>
    </source>
</evidence>
<dbReference type="PROSITE" id="PS50071">
    <property type="entry name" value="HOMEOBOX_2"/>
    <property type="match status" value="1"/>
</dbReference>
<accession>A0AAE1QT78</accession>
<evidence type="ECO:0000256" key="12">
    <source>
        <dbReference type="SAM" id="MobiDB-lite"/>
    </source>
</evidence>
<evidence type="ECO:0000256" key="7">
    <source>
        <dbReference type="ARBA" id="ARBA00023163"/>
    </source>
</evidence>
<feature type="domain" description="START" evidence="14">
    <location>
        <begin position="240"/>
        <end position="469"/>
    </location>
</feature>
<dbReference type="AlphaFoldDB" id="A0AAE1QT78"/>
<proteinExistence type="inferred from homology"/>
<dbReference type="PROSITE" id="PS50848">
    <property type="entry name" value="START"/>
    <property type="match status" value="1"/>
</dbReference>
<evidence type="ECO:0008006" key="17">
    <source>
        <dbReference type="Google" id="ProtNLM"/>
    </source>
</evidence>
<dbReference type="InterPro" id="IPR057993">
    <property type="entry name" value="HD-Zip_IV_C"/>
</dbReference>
<dbReference type="Gene3D" id="1.10.10.60">
    <property type="entry name" value="Homeodomain-like"/>
    <property type="match status" value="1"/>
</dbReference>
<organism evidence="15 16">
    <name type="scientific">Anisodus tanguticus</name>
    <dbReference type="NCBI Taxonomy" id="243964"/>
    <lineage>
        <taxon>Eukaryota</taxon>
        <taxon>Viridiplantae</taxon>
        <taxon>Streptophyta</taxon>
        <taxon>Embryophyta</taxon>
        <taxon>Tracheophyta</taxon>
        <taxon>Spermatophyta</taxon>
        <taxon>Magnoliopsida</taxon>
        <taxon>eudicotyledons</taxon>
        <taxon>Gunneridae</taxon>
        <taxon>Pentapetalae</taxon>
        <taxon>asterids</taxon>
        <taxon>lamiids</taxon>
        <taxon>Solanales</taxon>
        <taxon>Solanaceae</taxon>
        <taxon>Solanoideae</taxon>
        <taxon>Hyoscyameae</taxon>
        <taxon>Anisodus</taxon>
    </lineage>
</organism>
<feature type="coiled-coil region" evidence="11">
    <location>
        <begin position="98"/>
        <end position="128"/>
    </location>
</feature>
<dbReference type="SUPFAM" id="SSF46689">
    <property type="entry name" value="Homeodomain-like"/>
    <property type="match status" value="1"/>
</dbReference>
<evidence type="ECO:0000313" key="15">
    <source>
        <dbReference type="EMBL" id="KAK4339135.1"/>
    </source>
</evidence>
<dbReference type="CDD" id="cd08875">
    <property type="entry name" value="START_ArGLABRA2_like"/>
    <property type="match status" value="1"/>
</dbReference>
<dbReference type="Proteomes" id="UP001291623">
    <property type="component" value="Unassembled WGS sequence"/>
</dbReference>
<comment type="subcellular location">
    <subcellularLocation>
        <location evidence="1 9 10">Nucleus</location>
    </subcellularLocation>
</comment>
<feature type="compositionally biased region" description="Basic and acidic residues" evidence="12">
    <location>
        <begin position="41"/>
        <end position="53"/>
    </location>
</feature>
<dbReference type="SUPFAM" id="SSF55961">
    <property type="entry name" value="Bet v1-like"/>
    <property type="match status" value="2"/>
</dbReference>
<evidence type="ECO:0000256" key="10">
    <source>
        <dbReference type="RuleBase" id="RU000682"/>
    </source>
</evidence>
<dbReference type="EMBL" id="JAVYJV010000023">
    <property type="protein sequence ID" value="KAK4339135.1"/>
    <property type="molecule type" value="Genomic_DNA"/>
</dbReference>
<sequence length="731" mass="81804">MKGQTDMGERGGSLDDVIIGGLGEDENKSRSIGDNINGGASRDELDPLHGESSKRRKYSRHNANQIQELEVFFKENPHPDEKERLELGTKLSMTSNQSQLERREKETLEKQNDMVRKEYNALKEAMRNPICDKCGNQGIILGINVDEYQAKIEYDRLQDEVQRIHVLADKLLGPSASSERSTAFMVTNSDSGFVAKKNAIGGKNVVYAASPMEIDFRNDMSSPLPVISPWLTTNLVNDHVTYDRTMLMDLALAAMNELLKMTDIGEPLWVRSLFGGGETMNNEEYIRSFTRFTFMKTGNFTTEATRAVSTIFINSQTLVEILMNKSRWMEMFSCIVGKTSTIDVISSRIGGSRSGTLQLIQTEFQIISDMVCVREIKFLRFCQQLAEGTWGVVDVSVHTIQDENCRRFPSGCIVQDMPNGYSKVTWIEHMEYNEKFIHHLYRPLIRTGLGFGAQRWIANLQRKSEFLVMISSVKTTSDHAVCLTGQKSIGVLAQRMTRNFCAGVCATIHNWELIQLANGEDAKLMMRKNIGDPGEPIGVVLSATKTIWLPVKQHHLFEFFMNEQTRSQWDALSRNCPMQQMVHVFRSQDLDSSISLFRPNGDDTSVNRNNMLILQDACTDATGSLLVYATIDSLAMNAVMNGGDSSCVALLPFGIAIVPDCCQDFSGVDNCNEISGKKDIRLSCRGSLMTIGFQVLVNSSPAAKLSMESVKSVKNLISRTIHEIKTALKCK</sequence>
<dbReference type="InterPro" id="IPR009057">
    <property type="entry name" value="Homeodomain-like_sf"/>
</dbReference>
<evidence type="ECO:0000256" key="1">
    <source>
        <dbReference type="ARBA" id="ARBA00004123"/>
    </source>
</evidence>
<dbReference type="InterPro" id="IPR002913">
    <property type="entry name" value="START_lipid-bd_dom"/>
</dbReference>
<dbReference type="Pfam" id="PF01852">
    <property type="entry name" value="START"/>
    <property type="match status" value="1"/>
</dbReference>
<protein>
    <recommendedName>
        <fullName evidence="17">Homeobox-leucine zipper protein ANTHOCYANINLESS 2-like</fullName>
    </recommendedName>
</protein>
<evidence type="ECO:0000259" key="14">
    <source>
        <dbReference type="PROSITE" id="PS50848"/>
    </source>
</evidence>
<keyword evidence="5 9" id="KW-0238">DNA-binding</keyword>
<dbReference type="InterPro" id="IPR001356">
    <property type="entry name" value="HD"/>
</dbReference>
<evidence type="ECO:0000256" key="6">
    <source>
        <dbReference type="ARBA" id="ARBA00023155"/>
    </source>
</evidence>
<keyword evidence="3" id="KW-0805">Transcription regulation</keyword>
<keyword evidence="8 9" id="KW-0539">Nucleus</keyword>
<keyword evidence="4 11" id="KW-0175">Coiled coil</keyword>
<evidence type="ECO:0000313" key="16">
    <source>
        <dbReference type="Proteomes" id="UP001291623"/>
    </source>
</evidence>
<dbReference type="Pfam" id="PF25797">
    <property type="entry name" value="PDF2_C"/>
    <property type="match status" value="1"/>
</dbReference>
<dbReference type="PANTHER" id="PTHR45654">
    <property type="entry name" value="HOMEOBOX-LEUCINE ZIPPER PROTEIN MERISTEM L1"/>
    <property type="match status" value="1"/>
</dbReference>
<evidence type="ECO:0000256" key="9">
    <source>
        <dbReference type="PROSITE-ProRule" id="PRU00108"/>
    </source>
</evidence>
<evidence type="ECO:0000256" key="8">
    <source>
        <dbReference type="ARBA" id="ARBA00023242"/>
    </source>
</evidence>
<dbReference type="GO" id="GO:0008289">
    <property type="term" value="F:lipid binding"/>
    <property type="evidence" value="ECO:0007669"/>
    <property type="project" value="InterPro"/>
</dbReference>
<evidence type="ECO:0000259" key="13">
    <source>
        <dbReference type="PROSITE" id="PS50071"/>
    </source>
</evidence>